<accession>A0A8S3HMT9</accession>
<dbReference type="PANTHER" id="PTHR37302">
    <property type="entry name" value="SLR1116 PROTEIN"/>
    <property type="match status" value="1"/>
</dbReference>
<dbReference type="GO" id="GO:0046872">
    <property type="term" value="F:metal ion binding"/>
    <property type="evidence" value="ECO:0007669"/>
    <property type="project" value="UniProtKB-KW"/>
</dbReference>
<gene>
    <name evidence="2" type="ORF">GIL414_LOCUS70008</name>
</gene>
<dbReference type="Gene3D" id="1.20.120.450">
    <property type="entry name" value="dinb family like domain"/>
    <property type="match status" value="1"/>
</dbReference>
<evidence type="ECO:0008006" key="4">
    <source>
        <dbReference type="Google" id="ProtNLM"/>
    </source>
</evidence>
<organism evidence="2 3">
    <name type="scientific">Rotaria magnacalcarata</name>
    <dbReference type="NCBI Taxonomy" id="392030"/>
    <lineage>
        <taxon>Eukaryota</taxon>
        <taxon>Metazoa</taxon>
        <taxon>Spiralia</taxon>
        <taxon>Gnathifera</taxon>
        <taxon>Rotifera</taxon>
        <taxon>Eurotatoria</taxon>
        <taxon>Bdelloidea</taxon>
        <taxon>Philodinida</taxon>
        <taxon>Philodinidae</taxon>
        <taxon>Rotaria</taxon>
    </lineage>
</organism>
<dbReference type="PANTHER" id="PTHR37302:SF1">
    <property type="entry name" value="PROTEIN DINB"/>
    <property type="match status" value="1"/>
</dbReference>
<comment type="caution">
    <text evidence="2">The sequence shown here is derived from an EMBL/GenBank/DDBJ whole genome shotgun (WGS) entry which is preliminary data.</text>
</comment>
<dbReference type="InterPro" id="IPR034660">
    <property type="entry name" value="DinB/YfiT-like"/>
</dbReference>
<sequence length="142" mass="16295">MAFYNRWAFRQLYSTLDNHISDENCYADNGLDFRSIHGTLVHLLLSSKLWYNRLTATISHSIQDEKYPMKLILIGLVQQMNGNTQSPIHERNRGEALGHVFNHTTHHRGQITAIITKYVGQDASPILDLPAMLTDEYTNIIN</sequence>
<keyword evidence="1" id="KW-0479">Metal-binding</keyword>
<protein>
    <recommendedName>
        <fullName evidence="4">Damage-inducible protein DinB</fullName>
    </recommendedName>
</protein>
<evidence type="ECO:0000256" key="1">
    <source>
        <dbReference type="ARBA" id="ARBA00022723"/>
    </source>
</evidence>
<dbReference type="InterPro" id="IPR007837">
    <property type="entry name" value="DinB"/>
</dbReference>
<name>A0A8S3HMT9_9BILA</name>
<evidence type="ECO:0000313" key="2">
    <source>
        <dbReference type="EMBL" id="CAF5183090.1"/>
    </source>
</evidence>
<reference evidence="2" key="1">
    <citation type="submission" date="2021-02" db="EMBL/GenBank/DDBJ databases">
        <authorList>
            <person name="Nowell W R."/>
        </authorList>
    </citation>
    <scope>NUCLEOTIDE SEQUENCE</scope>
</reference>
<proteinExistence type="predicted"/>
<dbReference type="Proteomes" id="UP000681720">
    <property type="component" value="Unassembled WGS sequence"/>
</dbReference>
<dbReference type="AlphaFoldDB" id="A0A8S3HMT9"/>
<dbReference type="SUPFAM" id="SSF109854">
    <property type="entry name" value="DinB/YfiT-like putative metalloenzymes"/>
    <property type="match status" value="1"/>
</dbReference>
<dbReference type="Pfam" id="PF05163">
    <property type="entry name" value="DinB"/>
    <property type="match status" value="2"/>
</dbReference>
<evidence type="ECO:0000313" key="3">
    <source>
        <dbReference type="Proteomes" id="UP000681720"/>
    </source>
</evidence>
<dbReference type="EMBL" id="CAJOBJ010331313">
    <property type="protein sequence ID" value="CAF5183090.1"/>
    <property type="molecule type" value="Genomic_DNA"/>
</dbReference>